<dbReference type="InterPro" id="IPR018490">
    <property type="entry name" value="cNMP-bd_dom_sf"/>
</dbReference>
<name>A0A158GMS6_9BURK</name>
<dbReference type="InterPro" id="IPR016032">
    <property type="entry name" value="Sig_transdc_resp-reg_C-effctor"/>
</dbReference>
<evidence type="ECO:0000256" key="2">
    <source>
        <dbReference type="PROSITE-ProRule" id="PRU00169"/>
    </source>
</evidence>
<comment type="caution">
    <text evidence="6">The sequence shown here is derived from an EMBL/GenBank/DDBJ whole genome shotgun (WGS) entry which is preliminary data.</text>
</comment>
<dbReference type="InterPro" id="IPR039420">
    <property type="entry name" value="WalR-like"/>
</dbReference>
<keyword evidence="2" id="KW-0597">Phosphoprotein</keyword>
<dbReference type="AlphaFoldDB" id="A0A158GMS6"/>
<dbReference type="CDD" id="cd06170">
    <property type="entry name" value="LuxR_C_like"/>
    <property type="match status" value="1"/>
</dbReference>
<dbReference type="Gene3D" id="2.60.120.10">
    <property type="entry name" value="Jelly Rolls"/>
    <property type="match status" value="1"/>
</dbReference>
<dbReference type="InterPro" id="IPR000792">
    <property type="entry name" value="Tscrpt_reg_LuxR_C"/>
</dbReference>
<protein>
    <submittedName>
        <fullName evidence="6">Two component LuxR family transcriptional regulator</fullName>
    </submittedName>
</protein>
<dbReference type="EMBL" id="FCOL02000005">
    <property type="protein sequence ID" value="SAL32700.1"/>
    <property type="molecule type" value="Genomic_DNA"/>
</dbReference>
<dbReference type="RefSeq" id="WP_087655440.1">
    <property type="nucleotide sequence ID" value="NZ_FCOL02000005.1"/>
</dbReference>
<dbReference type="PRINTS" id="PR00038">
    <property type="entry name" value="HTHLUXR"/>
</dbReference>
<sequence>MVILLSGPPGLFREGVAGLLGRFGEGVEVCEVNSLAAHASQGRAPDCVVMDGDDLSRDSNELEAARTHARAAPVVVLLSHAGRAEVGALIAAGVSGCIEKSASSGMLFDALRRALAGSVFLPESLRADRTDQRCELPAEPGAGARLSGTSAPMPNLRLTPRQIDVLALLARGRSNKVIARELEMAEATVKTHLSAIYKVLNVTSRGEASAVAARLESIRDAQVGNAVLGRISMEHLLADVDSQHFRPGEVLFRKGDPSGELFYLVRGTVLLSDIGIVLNAGAVLGEIGLFTPERRRTATAVCKTDCEMRIVGAADAVRLYYQDPEFAIYLIQLLASRLQADSSRRG</sequence>
<dbReference type="InterPro" id="IPR014710">
    <property type="entry name" value="RmlC-like_jellyroll"/>
</dbReference>
<organism evidence="6 7">
    <name type="scientific">Caballeronia terrestris</name>
    <dbReference type="NCBI Taxonomy" id="1226301"/>
    <lineage>
        <taxon>Bacteria</taxon>
        <taxon>Pseudomonadati</taxon>
        <taxon>Pseudomonadota</taxon>
        <taxon>Betaproteobacteria</taxon>
        <taxon>Burkholderiales</taxon>
        <taxon>Burkholderiaceae</taxon>
        <taxon>Caballeronia</taxon>
    </lineage>
</organism>
<feature type="domain" description="HTH luxR-type" evidence="4">
    <location>
        <begin position="151"/>
        <end position="216"/>
    </location>
</feature>
<dbReference type="CDD" id="cd00038">
    <property type="entry name" value="CAP_ED"/>
    <property type="match status" value="1"/>
</dbReference>
<keyword evidence="1" id="KW-0238">DNA-binding</keyword>
<dbReference type="InterPro" id="IPR011006">
    <property type="entry name" value="CheY-like_superfamily"/>
</dbReference>
<dbReference type="InterPro" id="IPR036388">
    <property type="entry name" value="WH-like_DNA-bd_sf"/>
</dbReference>
<evidence type="ECO:0000313" key="6">
    <source>
        <dbReference type="EMBL" id="SAL32700.1"/>
    </source>
</evidence>
<dbReference type="SUPFAM" id="SSF52172">
    <property type="entry name" value="CheY-like"/>
    <property type="match status" value="1"/>
</dbReference>
<accession>A0A158GMS6</accession>
<evidence type="ECO:0000259" key="4">
    <source>
        <dbReference type="PROSITE" id="PS50043"/>
    </source>
</evidence>
<evidence type="ECO:0000313" key="7">
    <source>
        <dbReference type="Proteomes" id="UP000054925"/>
    </source>
</evidence>
<dbReference type="SUPFAM" id="SSF46894">
    <property type="entry name" value="C-terminal effector domain of the bipartite response regulators"/>
    <property type="match status" value="1"/>
</dbReference>
<keyword evidence="7" id="KW-1185">Reference proteome</keyword>
<dbReference type="OrthoDB" id="8848858at2"/>
<feature type="domain" description="Cyclic nucleotide-binding" evidence="3">
    <location>
        <begin position="236"/>
        <end position="308"/>
    </location>
</feature>
<dbReference type="PROSITE" id="PS50043">
    <property type="entry name" value="HTH_LUXR_2"/>
    <property type="match status" value="1"/>
</dbReference>
<dbReference type="PROSITE" id="PS50042">
    <property type="entry name" value="CNMP_BINDING_3"/>
    <property type="match status" value="1"/>
</dbReference>
<dbReference type="GO" id="GO:0006355">
    <property type="term" value="P:regulation of DNA-templated transcription"/>
    <property type="evidence" value="ECO:0007669"/>
    <property type="project" value="InterPro"/>
</dbReference>
<dbReference type="PROSITE" id="PS50110">
    <property type="entry name" value="RESPONSE_REGULATORY"/>
    <property type="match status" value="1"/>
</dbReference>
<dbReference type="PANTHER" id="PTHR43214:SF44">
    <property type="entry name" value="TWO-COMPONENT RESPONSE REGULATOR"/>
    <property type="match status" value="1"/>
</dbReference>
<evidence type="ECO:0000256" key="1">
    <source>
        <dbReference type="ARBA" id="ARBA00023125"/>
    </source>
</evidence>
<evidence type="ECO:0000259" key="3">
    <source>
        <dbReference type="PROSITE" id="PS50042"/>
    </source>
</evidence>
<dbReference type="PANTHER" id="PTHR43214">
    <property type="entry name" value="TWO-COMPONENT RESPONSE REGULATOR"/>
    <property type="match status" value="1"/>
</dbReference>
<reference evidence="6" key="1">
    <citation type="submission" date="2016-01" db="EMBL/GenBank/DDBJ databases">
        <authorList>
            <person name="Peeters C."/>
        </authorList>
    </citation>
    <scope>NUCLEOTIDE SEQUENCE [LARGE SCALE GENOMIC DNA]</scope>
    <source>
        <strain evidence="6">LMG 22937</strain>
    </source>
</reference>
<feature type="modified residue" description="4-aspartylphosphate" evidence="2">
    <location>
        <position position="51"/>
    </location>
</feature>
<evidence type="ECO:0000259" key="5">
    <source>
        <dbReference type="PROSITE" id="PS50110"/>
    </source>
</evidence>
<dbReference type="InterPro" id="IPR001789">
    <property type="entry name" value="Sig_transdc_resp-reg_receiver"/>
</dbReference>
<gene>
    <name evidence="6" type="ORF">AWB67_01328</name>
</gene>
<dbReference type="SUPFAM" id="SSF51206">
    <property type="entry name" value="cAMP-binding domain-like"/>
    <property type="match status" value="1"/>
</dbReference>
<dbReference type="SMART" id="SM00100">
    <property type="entry name" value="cNMP"/>
    <property type="match status" value="1"/>
</dbReference>
<dbReference type="Proteomes" id="UP000054925">
    <property type="component" value="Unassembled WGS sequence"/>
</dbReference>
<proteinExistence type="predicted"/>
<dbReference type="PROSITE" id="PS00889">
    <property type="entry name" value="CNMP_BINDING_2"/>
    <property type="match status" value="1"/>
</dbReference>
<dbReference type="InterPro" id="IPR018488">
    <property type="entry name" value="cNMP-bd_CS"/>
</dbReference>
<feature type="domain" description="Response regulatory" evidence="5">
    <location>
        <begin position="2"/>
        <end position="115"/>
    </location>
</feature>
<dbReference type="GO" id="GO:0003677">
    <property type="term" value="F:DNA binding"/>
    <property type="evidence" value="ECO:0007669"/>
    <property type="project" value="UniProtKB-KW"/>
</dbReference>
<dbReference type="SMART" id="SM00421">
    <property type="entry name" value="HTH_LUXR"/>
    <property type="match status" value="1"/>
</dbReference>
<dbReference type="Gene3D" id="3.40.50.2300">
    <property type="match status" value="1"/>
</dbReference>
<dbReference type="Pfam" id="PF00027">
    <property type="entry name" value="cNMP_binding"/>
    <property type="match status" value="1"/>
</dbReference>
<dbReference type="InterPro" id="IPR000595">
    <property type="entry name" value="cNMP-bd_dom"/>
</dbReference>
<dbReference type="Gene3D" id="1.10.10.10">
    <property type="entry name" value="Winged helix-like DNA-binding domain superfamily/Winged helix DNA-binding domain"/>
    <property type="match status" value="1"/>
</dbReference>
<dbReference type="GO" id="GO:0000160">
    <property type="term" value="P:phosphorelay signal transduction system"/>
    <property type="evidence" value="ECO:0007669"/>
    <property type="project" value="InterPro"/>
</dbReference>
<dbReference type="Pfam" id="PF00196">
    <property type="entry name" value="GerE"/>
    <property type="match status" value="1"/>
</dbReference>